<dbReference type="GO" id="GO:0016042">
    <property type="term" value="P:lipid catabolic process"/>
    <property type="evidence" value="ECO:0007669"/>
    <property type="project" value="UniProtKB-UniRule"/>
</dbReference>
<dbReference type="RefSeq" id="XP_033532083.1">
    <property type="nucleotide sequence ID" value="XM_033676610.1"/>
</dbReference>
<reference evidence="7 9" key="1">
    <citation type="submission" date="2020-01" db="EMBL/GenBank/DDBJ databases">
        <authorList>
            <consortium name="DOE Joint Genome Institute"/>
            <person name="Haridas S."/>
            <person name="Albert R."/>
            <person name="Binder M."/>
            <person name="Bloem J."/>
            <person name="Labutti K."/>
            <person name="Salamov A."/>
            <person name="Andreopoulos B."/>
            <person name="Baker S.E."/>
            <person name="Barry K."/>
            <person name="Bills G."/>
            <person name="Bluhm B.H."/>
            <person name="Cannon C."/>
            <person name="Castanera R."/>
            <person name="Culley D.E."/>
            <person name="Daum C."/>
            <person name="Ezra D."/>
            <person name="Gonzalez J.B."/>
            <person name="Henrissat B."/>
            <person name="Kuo A."/>
            <person name="Liang C."/>
            <person name="Lipzen A."/>
            <person name="Lutzoni F."/>
            <person name="Magnuson J."/>
            <person name="Mondo S."/>
            <person name="Nolan M."/>
            <person name="Ohm R."/>
            <person name="Pangilinan J."/>
            <person name="Park H.-J."/>
            <person name="Ramirez L."/>
            <person name="Alfaro M."/>
            <person name="Sun H."/>
            <person name="Tritt A."/>
            <person name="Yoshinaga Y."/>
            <person name="Zwiers L.-H."/>
            <person name="Turgeon B.G."/>
            <person name="Goodwin S.B."/>
            <person name="Spatafora J.W."/>
            <person name="Crous P.W."/>
            <person name="Grigoriev I.V."/>
        </authorList>
    </citation>
    <scope>NUCLEOTIDE SEQUENCE</scope>
    <source>
        <strain evidence="7 9">CBS 781.70</strain>
    </source>
</reference>
<evidence type="ECO:0000313" key="7">
    <source>
        <dbReference type="EMBL" id="KAF1810452.1"/>
    </source>
</evidence>
<dbReference type="OrthoDB" id="10049244at2759"/>
<dbReference type="AlphaFoldDB" id="A0A6G1FXL5"/>
<keyword evidence="3 5" id="KW-0442">Lipid degradation</keyword>
<keyword evidence="4 5" id="KW-0443">Lipid metabolism</keyword>
<evidence type="ECO:0000256" key="1">
    <source>
        <dbReference type="ARBA" id="ARBA00002682"/>
    </source>
</evidence>
<dbReference type="GO" id="GO:0004806">
    <property type="term" value="F:triacylglycerol lipase activity"/>
    <property type="evidence" value="ECO:0007669"/>
    <property type="project" value="InterPro"/>
</dbReference>
<dbReference type="GO" id="GO:0006641">
    <property type="term" value="P:triglyceride metabolic process"/>
    <property type="evidence" value="ECO:0007669"/>
    <property type="project" value="UniProtKB-ARBA"/>
</dbReference>
<name>A0A6G1FXL5_9PEZI</name>
<comment type="function">
    <text evidence="1">Probable lipid hydrolase.</text>
</comment>
<dbReference type="PROSITE" id="PS51635">
    <property type="entry name" value="PNPLA"/>
    <property type="match status" value="1"/>
</dbReference>
<feature type="domain" description="PNPLA" evidence="6">
    <location>
        <begin position="220"/>
        <end position="415"/>
    </location>
</feature>
<evidence type="ECO:0000256" key="4">
    <source>
        <dbReference type="ARBA" id="ARBA00023098"/>
    </source>
</evidence>
<sequence>MSYLDPSVLGPSALHDGAGCVADRNSRTKRLRKSQSHGLLSPLLRLAKDPVGTLGELRESWTEQGKSEIQDIGEQRQVLYLRMKHAGTYDDWKAAATELDHIEGNDQWKVQDDSLEYNVKLLETRLKELDDARLNCDIKRMLFLIRTSLTRDLGGMGDAQLYRHSHIGTKALIERYIESSRRTIESLLEVSAKQKTVQVDPRQLLEQLLEARQAFGRSALLLSGGGTFGMSHIGVVKCLWEQKLLPRIVSGSSAGSIVCAVLCTKTDAEVPQVLNDFCYGDLSVFINEEEGLLEVAARFLKHGTVFDISNLTRAMRNLIGDITFQEAYNRTRRILNINVSSASLYELPQLLNYVTAPNVIIWSAVAASCSVPLVFSAASLLAKDPKTGEHVQWNPSPQRWIDGSVDSDLPMTRVAEMFNVNHFIVSQVNPHVVPFLDREAIAPYPLNGKNPSTGSTWLHSVANLAKDEAMHRMHVLAEIGVFPTYLTKLRSVLAQRYSGDITILPEISYAQFPRVLQNPTTEFMLDATISGERATWPKLSMIQNHVAIEIALDDAVQQLRARVVFSPSQVDLRI</sequence>
<dbReference type="PANTHER" id="PTHR14226:SF10">
    <property type="entry name" value="TRIACYLGLYCEROL LIPASE 4-RELATED"/>
    <property type="match status" value="1"/>
</dbReference>
<dbReference type="PANTHER" id="PTHR14226">
    <property type="entry name" value="NEUROPATHY TARGET ESTERASE/SWISS CHEESE D.MELANOGASTER"/>
    <property type="match status" value="1"/>
</dbReference>
<gene>
    <name evidence="7 9" type="ORF">P152DRAFT_401393</name>
</gene>
<dbReference type="InterPro" id="IPR016035">
    <property type="entry name" value="Acyl_Trfase/lysoPLipase"/>
</dbReference>
<feature type="short sequence motif" description="GXSXG" evidence="5">
    <location>
        <begin position="251"/>
        <end position="255"/>
    </location>
</feature>
<organism evidence="7">
    <name type="scientific">Eremomyces bilateralis CBS 781.70</name>
    <dbReference type="NCBI Taxonomy" id="1392243"/>
    <lineage>
        <taxon>Eukaryota</taxon>
        <taxon>Fungi</taxon>
        <taxon>Dikarya</taxon>
        <taxon>Ascomycota</taxon>
        <taxon>Pezizomycotina</taxon>
        <taxon>Dothideomycetes</taxon>
        <taxon>Dothideomycetes incertae sedis</taxon>
        <taxon>Eremomycetales</taxon>
        <taxon>Eremomycetaceae</taxon>
        <taxon>Eremomyces</taxon>
    </lineage>
</organism>
<feature type="active site" description="Proton acceptor" evidence="5">
    <location>
        <position position="402"/>
    </location>
</feature>
<dbReference type="Gene3D" id="3.40.1090.10">
    <property type="entry name" value="Cytosolic phospholipase A2 catalytic domain"/>
    <property type="match status" value="2"/>
</dbReference>
<dbReference type="GeneID" id="54417180"/>
<dbReference type="Pfam" id="PF01734">
    <property type="entry name" value="Patatin"/>
    <property type="match status" value="1"/>
</dbReference>
<evidence type="ECO:0000256" key="3">
    <source>
        <dbReference type="ARBA" id="ARBA00022963"/>
    </source>
</evidence>
<evidence type="ECO:0000256" key="2">
    <source>
        <dbReference type="ARBA" id="ARBA00022801"/>
    </source>
</evidence>
<dbReference type="InterPro" id="IPR021771">
    <property type="entry name" value="Triacylglycerol_lipase_N"/>
</dbReference>
<proteinExistence type="predicted"/>
<keyword evidence="2 5" id="KW-0378">Hydrolase</keyword>
<evidence type="ECO:0000256" key="5">
    <source>
        <dbReference type="PROSITE-ProRule" id="PRU01161"/>
    </source>
</evidence>
<reference evidence="9" key="3">
    <citation type="submission" date="2025-04" db="UniProtKB">
        <authorList>
            <consortium name="RefSeq"/>
        </authorList>
    </citation>
    <scope>IDENTIFICATION</scope>
    <source>
        <strain evidence="9">CBS 781.70</strain>
    </source>
</reference>
<evidence type="ECO:0000313" key="9">
    <source>
        <dbReference type="RefSeq" id="XP_033532083.1"/>
    </source>
</evidence>
<evidence type="ECO:0000313" key="8">
    <source>
        <dbReference type="Proteomes" id="UP000504638"/>
    </source>
</evidence>
<dbReference type="InterPro" id="IPR002641">
    <property type="entry name" value="PNPLA_dom"/>
</dbReference>
<comment type="caution">
    <text evidence="5">Lacks conserved residue(s) required for the propagation of feature annotation.</text>
</comment>
<protein>
    <submittedName>
        <fullName evidence="7 9">Patatin-domain-containing protein</fullName>
    </submittedName>
</protein>
<keyword evidence="8" id="KW-1185">Reference proteome</keyword>
<accession>A0A6G1FXL5</accession>
<feature type="active site" description="Nucleophile" evidence="5">
    <location>
        <position position="253"/>
    </location>
</feature>
<dbReference type="SUPFAM" id="SSF52151">
    <property type="entry name" value="FabD/lysophospholipase-like"/>
    <property type="match status" value="1"/>
</dbReference>
<dbReference type="InterPro" id="IPR050301">
    <property type="entry name" value="NTE"/>
</dbReference>
<feature type="non-terminal residue" evidence="7">
    <location>
        <position position="574"/>
    </location>
</feature>
<reference evidence="9" key="2">
    <citation type="submission" date="2020-04" db="EMBL/GenBank/DDBJ databases">
        <authorList>
            <consortium name="NCBI Genome Project"/>
        </authorList>
    </citation>
    <scope>NUCLEOTIDE SEQUENCE</scope>
    <source>
        <strain evidence="9">CBS 781.70</strain>
    </source>
</reference>
<evidence type="ECO:0000259" key="6">
    <source>
        <dbReference type="PROSITE" id="PS51635"/>
    </source>
</evidence>
<dbReference type="CDD" id="cd07230">
    <property type="entry name" value="Pat_TGL4-5_like"/>
    <property type="match status" value="1"/>
</dbReference>
<dbReference type="Pfam" id="PF11815">
    <property type="entry name" value="DUF3336"/>
    <property type="match status" value="1"/>
</dbReference>
<dbReference type="Proteomes" id="UP000504638">
    <property type="component" value="Unplaced"/>
</dbReference>
<dbReference type="EMBL" id="ML975166">
    <property type="protein sequence ID" value="KAF1810452.1"/>
    <property type="molecule type" value="Genomic_DNA"/>
</dbReference>
<feature type="short sequence motif" description="GXGXXG" evidence="5">
    <location>
        <begin position="224"/>
        <end position="229"/>
    </location>
</feature>